<dbReference type="CDD" id="cd00438">
    <property type="entry name" value="cupin_RmlC"/>
    <property type="match status" value="1"/>
</dbReference>
<feature type="site" description="Participates in a stacking interaction with the thymidine ring of dTDP-4-oxo-6-deoxyglucose" evidence="2">
    <location>
        <position position="138"/>
    </location>
</feature>
<dbReference type="InterPro" id="IPR014710">
    <property type="entry name" value="RmlC-like_jellyroll"/>
</dbReference>
<name>A0AAE3GUC9_9CYAN</name>
<dbReference type="EMBL" id="JAMZMM010000179">
    <property type="protein sequence ID" value="MCP2730227.1"/>
    <property type="molecule type" value="Genomic_DNA"/>
</dbReference>
<dbReference type="InterPro" id="IPR000888">
    <property type="entry name" value="RmlC-like"/>
</dbReference>
<dbReference type="NCBIfam" id="TIGR01221">
    <property type="entry name" value="rmlC"/>
    <property type="match status" value="1"/>
</dbReference>
<reference evidence="4" key="1">
    <citation type="submission" date="2022-06" db="EMBL/GenBank/DDBJ databases">
        <title>New cyanobacteria of genus Symplocastrum in benthos of Lake Baikal.</title>
        <authorList>
            <person name="Sorokovikova E."/>
            <person name="Tikhonova I."/>
            <person name="Krasnopeev A."/>
            <person name="Evseev P."/>
            <person name="Gladkikh A."/>
            <person name="Belykh O."/>
        </authorList>
    </citation>
    <scope>NUCLEOTIDE SEQUENCE</scope>
    <source>
        <strain evidence="4">BBK-W-15</strain>
    </source>
</reference>
<protein>
    <recommendedName>
        <fullName evidence="3">dTDP-4-dehydrorhamnose 3,5-epimerase</fullName>
        <ecNumber evidence="3">5.1.3.13</ecNumber>
    </recommendedName>
    <alternativeName>
        <fullName evidence="3">Thymidine diphospho-4-keto-rhamnose 3,5-epimerase</fullName>
    </alternativeName>
</protein>
<feature type="active site" description="Proton acceptor" evidence="1">
    <location>
        <position position="62"/>
    </location>
</feature>
<comment type="caution">
    <text evidence="4">The sequence shown here is derived from an EMBL/GenBank/DDBJ whole genome shotgun (WGS) entry which is preliminary data.</text>
</comment>
<dbReference type="PANTHER" id="PTHR21047:SF2">
    <property type="entry name" value="THYMIDINE DIPHOSPHO-4-KETO-RHAMNOSE 3,5-EPIMERASE"/>
    <property type="match status" value="1"/>
</dbReference>
<comment type="similarity">
    <text evidence="3">Belongs to the dTDP-4-dehydrorhamnose 3,5-epimerase family.</text>
</comment>
<keyword evidence="5" id="KW-1185">Reference proteome</keyword>
<comment type="subunit">
    <text evidence="3">Homodimer.</text>
</comment>
<dbReference type="GO" id="GO:0019305">
    <property type="term" value="P:dTDP-rhamnose biosynthetic process"/>
    <property type="evidence" value="ECO:0007669"/>
    <property type="project" value="UniProtKB-UniRule"/>
</dbReference>
<dbReference type="Gene3D" id="2.60.120.10">
    <property type="entry name" value="Jelly Rolls"/>
    <property type="match status" value="1"/>
</dbReference>
<comment type="catalytic activity">
    <reaction evidence="3">
        <text>dTDP-4-dehydro-6-deoxy-alpha-D-glucose = dTDP-4-dehydro-beta-L-rhamnose</text>
        <dbReference type="Rhea" id="RHEA:16969"/>
        <dbReference type="ChEBI" id="CHEBI:57649"/>
        <dbReference type="ChEBI" id="CHEBI:62830"/>
        <dbReference type="EC" id="5.1.3.13"/>
    </reaction>
</comment>
<dbReference type="Pfam" id="PF00908">
    <property type="entry name" value="dTDP_sugar_isom"/>
    <property type="match status" value="1"/>
</dbReference>
<gene>
    <name evidence="4" type="primary">rfbC</name>
    <name evidence="4" type="ORF">NJ959_17485</name>
</gene>
<dbReference type="InterPro" id="IPR011051">
    <property type="entry name" value="RmlC_Cupin_sf"/>
</dbReference>
<dbReference type="SUPFAM" id="SSF51182">
    <property type="entry name" value="RmlC-like cupins"/>
    <property type="match status" value="1"/>
</dbReference>
<evidence type="ECO:0000256" key="1">
    <source>
        <dbReference type="PIRSR" id="PIRSR600888-1"/>
    </source>
</evidence>
<dbReference type="GO" id="GO:0005829">
    <property type="term" value="C:cytosol"/>
    <property type="evidence" value="ECO:0007669"/>
    <property type="project" value="TreeGrafter"/>
</dbReference>
<evidence type="ECO:0000256" key="3">
    <source>
        <dbReference type="RuleBase" id="RU364069"/>
    </source>
</evidence>
<sequence length="174" mass="19631">MQFTETQLKGAFLVEIEKISDQRGFFARTFCAKEFEDRGLKSVVAQTSISFNSKKGTVRGLHYQIAPATETKLIRCTKGAIYDVIVDIRPESPTYLSHIAVELTDENHRALYLPEMFAHGYQVLTDGSEVIYQISEFYSPGCGRGLRYDDPVININWPLSVSEISSKDASWPLL</sequence>
<dbReference type="EC" id="5.1.3.13" evidence="3"/>
<comment type="pathway">
    <text evidence="3">Carbohydrate biosynthesis; dTDP-L-rhamnose biosynthesis.</text>
</comment>
<dbReference type="GO" id="GO:0000271">
    <property type="term" value="P:polysaccharide biosynthetic process"/>
    <property type="evidence" value="ECO:0007669"/>
    <property type="project" value="TreeGrafter"/>
</dbReference>
<comment type="function">
    <text evidence="3">Catalyzes the epimerization of the C3' and C5'positions of dTDP-6-deoxy-D-xylo-4-hexulose, forming dTDP-6-deoxy-L-lyxo-4-hexulose.</text>
</comment>
<accession>A0AAE3GUC9</accession>
<keyword evidence="3 4" id="KW-0413">Isomerase</keyword>
<dbReference type="AlphaFoldDB" id="A0AAE3GUC9"/>
<dbReference type="RefSeq" id="WP_254012990.1">
    <property type="nucleotide sequence ID" value="NZ_JAMZMM010000179.1"/>
</dbReference>
<evidence type="ECO:0000313" key="4">
    <source>
        <dbReference type="EMBL" id="MCP2730227.1"/>
    </source>
</evidence>
<dbReference type="PANTHER" id="PTHR21047">
    <property type="entry name" value="DTDP-6-DEOXY-D-GLUCOSE-3,5 EPIMERASE"/>
    <property type="match status" value="1"/>
</dbReference>
<feature type="active site" description="Proton donor" evidence="1">
    <location>
        <position position="132"/>
    </location>
</feature>
<proteinExistence type="inferred from homology"/>
<evidence type="ECO:0000313" key="5">
    <source>
        <dbReference type="Proteomes" id="UP001204953"/>
    </source>
</evidence>
<evidence type="ECO:0000256" key="2">
    <source>
        <dbReference type="PIRSR" id="PIRSR600888-3"/>
    </source>
</evidence>
<dbReference type="Proteomes" id="UP001204953">
    <property type="component" value="Unassembled WGS sequence"/>
</dbReference>
<organism evidence="4 5">
    <name type="scientific">Limnofasciculus baicalensis BBK-W-15</name>
    <dbReference type="NCBI Taxonomy" id="2699891"/>
    <lineage>
        <taxon>Bacteria</taxon>
        <taxon>Bacillati</taxon>
        <taxon>Cyanobacteriota</taxon>
        <taxon>Cyanophyceae</taxon>
        <taxon>Coleofasciculales</taxon>
        <taxon>Coleofasciculaceae</taxon>
        <taxon>Limnofasciculus</taxon>
        <taxon>Limnofasciculus baicalensis</taxon>
    </lineage>
</organism>
<dbReference type="GO" id="GO:0008830">
    <property type="term" value="F:dTDP-4-dehydrorhamnose 3,5-epimerase activity"/>
    <property type="evidence" value="ECO:0007669"/>
    <property type="project" value="UniProtKB-UniRule"/>
</dbReference>